<dbReference type="SMART" id="SM00382">
    <property type="entry name" value="AAA"/>
    <property type="match status" value="1"/>
</dbReference>
<dbReference type="SUPFAM" id="SSF52540">
    <property type="entry name" value="P-loop containing nucleoside triphosphate hydrolases"/>
    <property type="match status" value="1"/>
</dbReference>
<dbReference type="GO" id="GO:0016887">
    <property type="term" value="F:ATP hydrolysis activity"/>
    <property type="evidence" value="ECO:0007669"/>
    <property type="project" value="InterPro"/>
</dbReference>
<dbReference type="PANTHER" id="PTHR42711">
    <property type="entry name" value="ABC TRANSPORTER ATP-BINDING PROTEIN"/>
    <property type="match status" value="1"/>
</dbReference>
<evidence type="ECO:0000256" key="1">
    <source>
        <dbReference type="ARBA" id="ARBA00005417"/>
    </source>
</evidence>
<dbReference type="PROSITE" id="PS50893">
    <property type="entry name" value="ABC_TRANSPORTER_2"/>
    <property type="match status" value="1"/>
</dbReference>
<dbReference type="PANTHER" id="PTHR42711:SF5">
    <property type="entry name" value="ABC TRANSPORTER ATP-BINDING PROTEIN NATA"/>
    <property type="match status" value="1"/>
</dbReference>
<evidence type="ECO:0000313" key="7">
    <source>
        <dbReference type="Proteomes" id="UP000278804"/>
    </source>
</evidence>
<keyword evidence="7" id="KW-1185">Reference proteome</keyword>
<organism evidence="6 7">
    <name type="scientific">Erysipelothrix piscisicarius</name>
    <dbReference type="NCBI Taxonomy" id="2485784"/>
    <lineage>
        <taxon>Bacteria</taxon>
        <taxon>Bacillati</taxon>
        <taxon>Bacillota</taxon>
        <taxon>Erysipelotrichia</taxon>
        <taxon>Erysipelotrichales</taxon>
        <taxon>Erysipelotrichaceae</taxon>
        <taxon>Erysipelothrix</taxon>
    </lineage>
</organism>
<evidence type="ECO:0000313" key="6">
    <source>
        <dbReference type="EMBL" id="AZK44686.1"/>
    </source>
</evidence>
<evidence type="ECO:0000256" key="4">
    <source>
        <dbReference type="ARBA" id="ARBA00022840"/>
    </source>
</evidence>
<keyword evidence="4 6" id="KW-0067">ATP-binding</keyword>
<evidence type="ECO:0000256" key="3">
    <source>
        <dbReference type="ARBA" id="ARBA00022741"/>
    </source>
</evidence>
<protein>
    <submittedName>
        <fullName evidence="6">ATP-binding cassette domain-containing protein</fullName>
    </submittedName>
</protein>
<accession>A0A3Q8S365</accession>
<dbReference type="InterPro" id="IPR027417">
    <property type="entry name" value="P-loop_NTPase"/>
</dbReference>
<sequence>MKLEFNQINKYFDEHHVLKDISFEVNSGQIFGYLGRNGAGKTTSIRILMDVFKPNSGNITIDGKPFSREDYRIGYLPEERGMYSKTRVIDQLVYFAMLRGATREEAMDSVNYWAKQFKIEEYLDRKLETLSKGNQQKVQITQAFLNNPDILILDEPFSGLDPVNSQVFQDALTNYIADDKIIIFSSHQMSYVETFCDDIAIINQGSIVLNGSLNTIKKELGKDKIRIQAHNYDSNQLMALLSSDQVHVEADEKSVIVSLSKELSKKAWMASVIESDIDLKLLSDYEPSLQDIFVAKVGDHHE</sequence>
<name>A0A3Q8S365_9FIRM</name>
<dbReference type="GO" id="GO:0005524">
    <property type="term" value="F:ATP binding"/>
    <property type="evidence" value="ECO:0007669"/>
    <property type="project" value="UniProtKB-KW"/>
</dbReference>
<dbReference type="EMBL" id="CP034234">
    <property type="protein sequence ID" value="AZK44686.1"/>
    <property type="molecule type" value="Genomic_DNA"/>
</dbReference>
<dbReference type="Proteomes" id="UP000278804">
    <property type="component" value="Chromosome"/>
</dbReference>
<dbReference type="InterPro" id="IPR003593">
    <property type="entry name" value="AAA+_ATPase"/>
</dbReference>
<dbReference type="InterPro" id="IPR050763">
    <property type="entry name" value="ABC_transporter_ATP-binding"/>
</dbReference>
<evidence type="ECO:0000256" key="2">
    <source>
        <dbReference type="ARBA" id="ARBA00022448"/>
    </source>
</evidence>
<dbReference type="Gene3D" id="3.40.50.300">
    <property type="entry name" value="P-loop containing nucleotide triphosphate hydrolases"/>
    <property type="match status" value="1"/>
</dbReference>
<feature type="domain" description="ABC transporter" evidence="5">
    <location>
        <begin position="3"/>
        <end position="229"/>
    </location>
</feature>
<dbReference type="AlphaFoldDB" id="A0A3Q8S365"/>
<keyword evidence="3" id="KW-0547">Nucleotide-binding</keyword>
<reference evidence="6 7" key="1">
    <citation type="journal article" date="2020" name="Int. J. Syst. Evol. Microbiol.">
        <title>Description of Erysipelothrix piscisicarius sp. nov., an emergent fish pathogen, and assessment of virulence using a tiger barb (Puntigrus tetrazona) infection model.</title>
        <authorList>
            <person name="Pomaranski E.K."/>
            <person name="Griffin M.J."/>
            <person name="Camus A.C."/>
            <person name="Armwood A.R."/>
            <person name="Shelley J."/>
            <person name="Waldbieser G.C."/>
            <person name="LaFrentz B.R."/>
            <person name="Garcia J.C."/>
            <person name="Yanong R."/>
            <person name="Soto E."/>
        </authorList>
    </citation>
    <scope>NUCLEOTIDE SEQUENCE [LARGE SCALE GENOMIC DNA]</scope>
    <source>
        <strain evidence="6 7">15TAL0474</strain>
    </source>
</reference>
<comment type="similarity">
    <text evidence="1">Belongs to the ABC transporter superfamily.</text>
</comment>
<dbReference type="Pfam" id="PF13732">
    <property type="entry name" value="DrrA1-3_C"/>
    <property type="match status" value="1"/>
</dbReference>
<dbReference type="KEGG" id="eri:EEI45_08155"/>
<evidence type="ECO:0000259" key="5">
    <source>
        <dbReference type="PROSITE" id="PS50893"/>
    </source>
</evidence>
<proteinExistence type="inferred from homology"/>
<dbReference type="InterPro" id="IPR003439">
    <property type="entry name" value="ABC_transporter-like_ATP-bd"/>
</dbReference>
<dbReference type="InterPro" id="IPR025302">
    <property type="entry name" value="DrrA1/2-like_C"/>
</dbReference>
<gene>
    <name evidence="6" type="ORF">EEI45_08155</name>
</gene>
<dbReference type="Pfam" id="PF00005">
    <property type="entry name" value="ABC_tran"/>
    <property type="match status" value="1"/>
</dbReference>
<keyword evidence="2" id="KW-0813">Transport</keyword>
<dbReference type="RefSeq" id="WP_125164841.1">
    <property type="nucleotide sequence ID" value="NZ_CP034234.1"/>
</dbReference>